<dbReference type="RefSeq" id="WP_336403624.1">
    <property type="nucleotide sequence ID" value="NZ_JBAPLU010000005.1"/>
</dbReference>
<evidence type="ECO:0000256" key="1">
    <source>
        <dbReference type="ARBA" id="ARBA00023239"/>
    </source>
</evidence>
<sequence length="480" mass="50718">MTVHVRTSADIDLETFRRVAWGREHIALDPELLAQVEAWRQEFLALVQTLEGMPIYGVSVHAGDGSNRVLTEADRASYATGLNSATSFGAALPEEVVRGMVLARLGSFVDGSGGVSAELAQHVADLLARPLPRVPVDGTAGSGEIQPLGHLFASVPGNMALGAGEAMALVNGSPCAGALTAHRAIRMEAVLQAALPVITLAVDALDAPEGHTDPALGQVWANPSEADAVLEMGRALGSDHPRRTHQAKVSVRILPRCIAAANDALDYLTTVADSALRHPGDNPAFIPAKPGEAARVVSNGSFHNQRSVVAIDTAARTVADLVQLGQHLLHAIYLDNEVLPRQDNLALGTSYMPAAAWSEEARALATPSLLSFAAVGQNDVPNPLFAAWRKATEIDRCLLAQVSLLGAMASQAFATNERQPAPALQPTLQFIQDHFAPVTTRRDVGTDFDRLLAALVARVDTDCGTQRASREQGRLVPTPA</sequence>
<evidence type="ECO:0000313" key="3">
    <source>
        <dbReference type="Proteomes" id="UP001361570"/>
    </source>
</evidence>
<name>A0ABU8DS15_9ACTN</name>
<accession>A0ABU8DS15</accession>
<dbReference type="SUPFAM" id="SSF48557">
    <property type="entry name" value="L-aspartase-like"/>
    <property type="match status" value="1"/>
</dbReference>
<keyword evidence="1 2" id="KW-0456">Lyase</keyword>
<keyword evidence="3" id="KW-1185">Reference proteome</keyword>
<proteinExistence type="predicted"/>
<dbReference type="InterPro" id="IPR008948">
    <property type="entry name" value="L-Aspartase-like"/>
</dbReference>
<dbReference type="InterPro" id="IPR024083">
    <property type="entry name" value="Fumarase/histidase_N"/>
</dbReference>
<dbReference type="Proteomes" id="UP001361570">
    <property type="component" value="Unassembled WGS sequence"/>
</dbReference>
<dbReference type="InterPro" id="IPR001106">
    <property type="entry name" value="Aromatic_Lyase"/>
</dbReference>
<gene>
    <name evidence="2" type="ORF">TEK04_07095</name>
</gene>
<protein>
    <submittedName>
        <fullName evidence="2">Aromatic amino acid lyase</fullName>
    </submittedName>
</protein>
<comment type="caution">
    <text evidence="2">The sequence shown here is derived from an EMBL/GenBank/DDBJ whole genome shotgun (WGS) entry which is preliminary data.</text>
</comment>
<organism evidence="2 3">
    <name type="scientific">Klenkia sesuvii</name>
    <dbReference type="NCBI Taxonomy" id="3103137"/>
    <lineage>
        <taxon>Bacteria</taxon>
        <taxon>Bacillati</taxon>
        <taxon>Actinomycetota</taxon>
        <taxon>Actinomycetes</taxon>
        <taxon>Geodermatophilales</taxon>
        <taxon>Geodermatophilaceae</taxon>
        <taxon>Klenkia</taxon>
    </lineage>
</organism>
<dbReference type="EMBL" id="JBAPLU010000005">
    <property type="protein sequence ID" value="MEI4271485.1"/>
    <property type="molecule type" value="Genomic_DNA"/>
</dbReference>
<reference evidence="2 3" key="1">
    <citation type="submission" date="2024-03" db="EMBL/GenBank/DDBJ databases">
        <title>Draft genome sequence of Klenkia sp. LSe6-5.</title>
        <authorList>
            <person name="Duangmal K."/>
            <person name="Chantavorakit T."/>
        </authorList>
    </citation>
    <scope>NUCLEOTIDE SEQUENCE [LARGE SCALE GENOMIC DNA]</scope>
    <source>
        <strain evidence="2 3">LSe6-5</strain>
    </source>
</reference>
<dbReference type="GO" id="GO:0016829">
    <property type="term" value="F:lyase activity"/>
    <property type="evidence" value="ECO:0007669"/>
    <property type="project" value="UniProtKB-KW"/>
</dbReference>
<dbReference type="Pfam" id="PF00221">
    <property type="entry name" value="Lyase_aromatic"/>
    <property type="match status" value="2"/>
</dbReference>
<dbReference type="Gene3D" id="1.10.275.10">
    <property type="entry name" value="Fumarase/aspartase (N-terminal domain)"/>
    <property type="match status" value="1"/>
</dbReference>
<evidence type="ECO:0000313" key="2">
    <source>
        <dbReference type="EMBL" id="MEI4271485.1"/>
    </source>
</evidence>